<evidence type="ECO:0000313" key="1">
    <source>
        <dbReference type="EMBL" id="CAH1784703.1"/>
    </source>
</evidence>
<organism evidence="1 2">
    <name type="scientific">Owenia fusiformis</name>
    <name type="common">Polychaete worm</name>
    <dbReference type="NCBI Taxonomy" id="6347"/>
    <lineage>
        <taxon>Eukaryota</taxon>
        <taxon>Metazoa</taxon>
        <taxon>Spiralia</taxon>
        <taxon>Lophotrochozoa</taxon>
        <taxon>Annelida</taxon>
        <taxon>Polychaeta</taxon>
        <taxon>Sedentaria</taxon>
        <taxon>Canalipalpata</taxon>
        <taxon>Sabellida</taxon>
        <taxon>Oweniida</taxon>
        <taxon>Oweniidae</taxon>
        <taxon>Owenia</taxon>
    </lineage>
</organism>
<proteinExistence type="predicted"/>
<keyword evidence="2" id="KW-1185">Reference proteome</keyword>
<dbReference type="Proteomes" id="UP000749559">
    <property type="component" value="Unassembled WGS sequence"/>
</dbReference>
<name>A0A8J1T5M6_OWEFU</name>
<sequence>MDIWKQLSCVREVEDSYDDDDSVKDTWTINSCCTVKQNRLSLLSTSRRSSSSSSTSSDSDGSYTVWGVAKPITSYPREDIHSLLHVSIHDDENDGNVNLDDVKHAVPVPIIEVSPYDDDVLENQRAKSMDDLDALEVPMTVQSHSRYQARRSTDAHVLDLKTQKHLKKKFSRANINKPPGRQLLAPSLDVKATLRKSFENLLGKIGEHVHFGRSSSRLDCRVQPTWPPSSAEIENEVEELKKCLFAKDDTNAELVEHRNCQSLRKPPRFLSNTSTLVNNILQSFVQPYVYNNDTVLTELPSVLDSDDIKYEFEENGDAVIINQNNNAVVYLAKDARDRFVVVTCTFSNGLLDWVDVINKGRVAEHLGLLDVTGVIPLDPLDSERFHFTAIVSIYSGQPETYNDFCSV</sequence>
<comment type="caution">
    <text evidence="1">The sequence shown here is derived from an EMBL/GenBank/DDBJ whole genome shotgun (WGS) entry which is preliminary data.</text>
</comment>
<gene>
    <name evidence="1" type="ORF">OFUS_LOCUS10853</name>
</gene>
<evidence type="ECO:0000313" key="2">
    <source>
        <dbReference type="Proteomes" id="UP000749559"/>
    </source>
</evidence>
<dbReference type="EMBL" id="CAIIXF020000005">
    <property type="protein sequence ID" value="CAH1784703.1"/>
    <property type="molecule type" value="Genomic_DNA"/>
</dbReference>
<protein>
    <submittedName>
        <fullName evidence="1">Uncharacterized protein</fullName>
    </submittedName>
</protein>
<dbReference type="AlphaFoldDB" id="A0A8J1T5M6"/>
<reference evidence="1" key="1">
    <citation type="submission" date="2022-03" db="EMBL/GenBank/DDBJ databases">
        <authorList>
            <person name="Martin C."/>
        </authorList>
    </citation>
    <scope>NUCLEOTIDE SEQUENCE</scope>
</reference>
<accession>A0A8J1T5M6</accession>